<dbReference type="AlphaFoldDB" id="A0A166BZR9"/>
<reference evidence="1 2" key="1">
    <citation type="journal article" date="2016" name="Mol. Biol. Evol.">
        <title>Comparative Genomics of Early-Diverging Mushroom-Forming Fungi Provides Insights into the Origins of Lignocellulose Decay Capabilities.</title>
        <authorList>
            <person name="Nagy L.G."/>
            <person name="Riley R."/>
            <person name="Tritt A."/>
            <person name="Adam C."/>
            <person name="Daum C."/>
            <person name="Floudas D."/>
            <person name="Sun H."/>
            <person name="Yadav J.S."/>
            <person name="Pangilinan J."/>
            <person name="Larsson K.H."/>
            <person name="Matsuura K."/>
            <person name="Barry K."/>
            <person name="Labutti K."/>
            <person name="Kuo R."/>
            <person name="Ohm R.A."/>
            <person name="Bhattacharya S.S."/>
            <person name="Shirouzu T."/>
            <person name="Yoshinaga Y."/>
            <person name="Martin F.M."/>
            <person name="Grigoriev I.V."/>
            <person name="Hibbett D.S."/>
        </authorList>
    </citation>
    <scope>NUCLEOTIDE SEQUENCE [LARGE SCALE GENOMIC DNA]</scope>
    <source>
        <strain evidence="1 2">HHB10207 ss-3</strain>
    </source>
</reference>
<organism evidence="1 2">
    <name type="scientific">Sistotremastrum suecicum HHB10207 ss-3</name>
    <dbReference type="NCBI Taxonomy" id="1314776"/>
    <lineage>
        <taxon>Eukaryota</taxon>
        <taxon>Fungi</taxon>
        <taxon>Dikarya</taxon>
        <taxon>Basidiomycota</taxon>
        <taxon>Agaricomycotina</taxon>
        <taxon>Agaricomycetes</taxon>
        <taxon>Sistotremastrales</taxon>
        <taxon>Sistotremastraceae</taxon>
        <taxon>Sistotremastrum</taxon>
    </lineage>
</organism>
<evidence type="ECO:0000313" key="1">
    <source>
        <dbReference type="EMBL" id="KZT36917.1"/>
    </source>
</evidence>
<proteinExistence type="predicted"/>
<name>A0A166BZR9_9AGAM</name>
<dbReference type="EMBL" id="KV428096">
    <property type="protein sequence ID" value="KZT36917.1"/>
    <property type="molecule type" value="Genomic_DNA"/>
</dbReference>
<keyword evidence="2" id="KW-1185">Reference proteome</keyword>
<gene>
    <name evidence="1" type="ORF">SISSUDRAFT_1063284</name>
</gene>
<accession>A0A166BZR9</accession>
<protein>
    <submittedName>
        <fullName evidence="1">Uncharacterized protein</fullName>
    </submittedName>
</protein>
<evidence type="ECO:0000313" key="2">
    <source>
        <dbReference type="Proteomes" id="UP000076798"/>
    </source>
</evidence>
<dbReference type="Gene3D" id="1.20.1280.50">
    <property type="match status" value="1"/>
</dbReference>
<dbReference type="Proteomes" id="UP000076798">
    <property type="component" value="Unassembled WGS sequence"/>
</dbReference>
<sequence>MPQVGAEPSTVPTNAFAHRAHEPLRDVLSQISRETSSLISVAAHADPALSDRRSKNDLLTNAISNLEDILEDFDSSIRSEIANLKRQLNARIPLMRLPNEILVEIFHFYILASQTEVPAKMKLPLQEDYTFPIKLTHVCSAWRTLAMATPRLWSSIDMDWPLPIIEMFSSRCQPISSDIVWNNTGTSDTGKASFLIGNVSKMVSLKLMLPLHLMPEPEGLFRSHEILPLPLPDMTNLTLSFPRSDIGELDDNLFAGNAPRLVDLCLLNVSGSFSPQIFRGLLYLRIYYTACKSSHVTHKLPLCDVIDLLRASPELRIFQFSVSDWDCTITATTSVPHFVAEKLQTVILDGWDRAAIKMFFTKVSSPSLTSLKIEAAPTMGEVEEIEENNMLCFLDDAPESVQSLLSRGRHLVVHNPPGSETATFSLSTTGSLVTHTPSVVLRTSAPEEHDWREWIKGLYRTIPQLNLYLDLSQLRTFAFNYNGESRVSLDAISHLSCWREFLSQCVALEEIEIVGPDSWKPILRALGNIPILEENVPCPSLRVLRLVMPSVPEDPVLFEALWMRKKSGKRISQLIFMPYLPEHGGYEYDMLEYSESSERLEMLEMVVETTRRIPRNSRETVLGGKDAYETLPDEEDRLAFW</sequence>
<dbReference type="OrthoDB" id="2884925at2759"/>